<dbReference type="GO" id="GO:0042734">
    <property type="term" value="C:presynaptic membrane"/>
    <property type="evidence" value="ECO:0007669"/>
    <property type="project" value="TreeGrafter"/>
</dbReference>
<dbReference type="GO" id="GO:0044325">
    <property type="term" value="F:transmembrane transporter binding"/>
    <property type="evidence" value="ECO:0007669"/>
    <property type="project" value="TreeGrafter"/>
</dbReference>
<dbReference type="GO" id="GO:0050806">
    <property type="term" value="P:positive regulation of synaptic transmission"/>
    <property type="evidence" value="ECO:0007669"/>
    <property type="project" value="TreeGrafter"/>
</dbReference>
<comment type="subcellular location">
    <subcellularLocation>
        <location evidence="2">Synapse</location>
    </subcellularLocation>
</comment>
<dbReference type="Proteomes" id="UP000261600">
    <property type="component" value="Unplaced"/>
</dbReference>
<dbReference type="Gene3D" id="2.60.40.150">
    <property type="entry name" value="C2 domain"/>
    <property type="match status" value="1"/>
</dbReference>
<dbReference type="FunFam" id="2.60.40.150:FF:000001">
    <property type="entry name" value="Regulating synaptic membrane exocytosis 3, isoform CRA_a"/>
    <property type="match status" value="1"/>
</dbReference>
<dbReference type="GO" id="GO:2000300">
    <property type="term" value="P:regulation of synaptic vesicle exocytosis"/>
    <property type="evidence" value="ECO:0007669"/>
    <property type="project" value="TreeGrafter"/>
</dbReference>
<protein>
    <recommendedName>
        <fullName evidence="3">C2 domain-containing protein</fullName>
    </recommendedName>
</protein>
<reference evidence="4" key="2">
    <citation type="submission" date="2025-09" db="UniProtKB">
        <authorList>
            <consortium name="Ensembl"/>
        </authorList>
    </citation>
    <scope>IDENTIFICATION</scope>
</reference>
<accession>A0A3Q3JC80</accession>
<dbReference type="GO" id="GO:0048791">
    <property type="term" value="P:calcium ion-regulated exocytosis of neurotransmitter"/>
    <property type="evidence" value="ECO:0007669"/>
    <property type="project" value="TreeGrafter"/>
</dbReference>
<dbReference type="Pfam" id="PF00168">
    <property type="entry name" value="C2"/>
    <property type="match status" value="1"/>
</dbReference>
<organism evidence="4 5">
    <name type="scientific">Monopterus albus</name>
    <name type="common">Swamp eel</name>
    <dbReference type="NCBI Taxonomy" id="43700"/>
    <lineage>
        <taxon>Eukaryota</taxon>
        <taxon>Metazoa</taxon>
        <taxon>Chordata</taxon>
        <taxon>Craniata</taxon>
        <taxon>Vertebrata</taxon>
        <taxon>Euteleostomi</taxon>
        <taxon>Actinopterygii</taxon>
        <taxon>Neopterygii</taxon>
        <taxon>Teleostei</taxon>
        <taxon>Neoteleostei</taxon>
        <taxon>Acanthomorphata</taxon>
        <taxon>Anabantaria</taxon>
        <taxon>Synbranchiformes</taxon>
        <taxon>Synbranchidae</taxon>
        <taxon>Monopterus</taxon>
    </lineage>
</organism>
<sequence>MKLCLELRAPGRYVHFTGNRGFSVLHKDTLTCGPQAPRFEPSTFRLGDNCSTRQYSVFVASFHILFSFSVPSVHPEEEKKKKVARLPVQRSIETGLAIEFKSRFTRQPSCDPDAEDPKLGALIFPGVKLASDKQFTGFLEGLGPAQLAGRQTLATPPMGDIQIGMVYRKERLDVEVIRARGLVGKQGHKNTPAPYVKVYLMDSGKCVLKRRTRLARKTIDPLYQQQLQFEENPEGKVLQIIVWGDYGRMDHKSFMGAVQILLDDLDLSNMVIGWFKLFPATSLVDPALAPLTNKETEGSKPCDERYLAQ</sequence>
<keyword evidence="5" id="KW-1185">Reference proteome</keyword>
<dbReference type="AlphaFoldDB" id="A0A3Q3JC80"/>
<evidence type="ECO:0000256" key="1">
    <source>
        <dbReference type="ARBA" id="ARBA00023018"/>
    </source>
</evidence>
<evidence type="ECO:0000313" key="5">
    <source>
        <dbReference type="Proteomes" id="UP000261600"/>
    </source>
</evidence>
<dbReference type="PANTHER" id="PTHR12157">
    <property type="entry name" value="REGULATING SYNAPTIC MEMBRANE EXOCYTOSIS PROTEIN"/>
    <property type="match status" value="1"/>
</dbReference>
<dbReference type="GO" id="GO:0048167">
    <property type="term" value="P:regulation of synaptic plasticity"/>
    <property type="evidence" value="ECO:0007669"/>
    <property type="project" value="TreeGrafter"/>
</dbReference>
<dbReference type="SUPFAM" id="SSF49562">
    <property type="entry name" value="C2 domain (Calcium/lipid-binding domain, CaLB)"/>
    <property type="match status" value="1"/>
</dbReference>
<name>A0A3Q3JC80_MONAL</name>
<proteinExistence type="predicted"/>
<reference evidence="4" key="1">
    <citation type="submission" date="2025-08" db="UniProtKB">
        <authorList>
            <consortium name="Ensembl"/>
        </authorList>
    </citation>
    <scope>IDENTIFICATION</scope>
</reference>
<evidence type="ECO:0000256" key="2">
    <source>
        <dbReference type="ARBA" id="ARBA00034103"/>
    </source>
</evidence>
<dbReference type="GO" id="GO:0048788">
    <property type="term" value="C:cytoskeleton of presynaptic active zone"/>
    <property type="evidence" value="ECO:0007669"/>
    <property type="project" value="TreeGrafter"/>
</dbReference>
<dbReference type="PROSITE" id="PS50004">
    <property type="entry name" value="C2"/>
    <property type="match status" value="1"/>
</dbReference>
<evidence type="ECO:0000259" key="3">
    <source>
        <dbReference type="PROSITE" id="PS50004"/>
    </source>
</evidence>
<dbReference type="InterPro" id="IPR000008">
    <property type="entry name" value="C2_dom"/>
</dbReference>
<dbReference type="GO" id="GO:0031267">
    <property type="term" value="F:small GTPase binding"/>
    <property type="evidence" value="ECO:0007669"/>
    <property type="project" value="InterPro"/>
</dbReference>
<dbReference type="InterPro" id="IPR039032">
    <property type="entry name" value="Rim-like"/>
</dbReference>
<evidence type="ECO:0000313" key="4">
    <source>
        <dbReference type="Ensembl" id="ENSMALP00000016653.1"/>
    </source>
</evidence>
<keyword evidence="1" id="KW-0770">Synapse</keyword>
<dbReference type="InterPro" id="IPR035892">
    <property type="entry name" value="C2_domain_sf"/>
</dbReference>
<dbReference type="PANTHER" id="PTHR12157:SF15">
    <property type="entry name" value="REGULATING SYNAPTIC MEMBRANE EXOCYTOSIS PROTEIN 2"/>
    <property type="match status" value="1"/>
</dbReference>
<dbReference type="SMART" id="SM00239">
    <property type="entry name" value="C2"/>
    <property type="match status" value="1"/>
</dbReference>
<feature type="domain" description="C2" evidence="3">
    <location>
        <begin position="157"/>
        <end position="275"/>
    </location>
</feature>
<dbReference type="CDD" id="cd04028">
    <property type="entry name" value="C2B_RIM1alpha"/>
    <property type="match status" value="1"/>
</dbReference>
<dbReference type="GO" id="GO:0042391">
    <property type="term" value="P:regulation of membrane potential"/>
    <property type="evidence" value="ECO:0007669"/>
    <property type="project" value="TreeGrafter"/>
</dbReference>
<dbReference type="Ensembl" id="ENSMALT00000016988.1">
    <property type="protein sequence ID" value="ENSMALP00000016653.1"/>
    <property type="gene ID" value="ENSMALG00000011667.1"/>
</dbReference>